<organism evidence="1 2">
    <name type="scientific">Defluviimonas salinarum</name>
    <dbReference type="NCBI Taxonomy" id="2992147"/>
    <lineage>
        <taxon>Bacteria</taxon>
        <taxon>Pseudomonadati</taxon>
        <taxon>Pseudomonadota</taxon>
        <taxon>Alphaproteobacteria</taxon>
        <taxon>Rhodobacterales</taxon>
        <taxon>Paracoccaceae</taxon>
        <taxon>Albidovulum</taxon>
    </lineage>
</organism>
<dbReference type="RefSeq" id="WP_264773670.1">
    <property type="nucleotide sequence ID" value="NZ_JAPDOG010000043.1"/>
</dbReference>
<protein>
    <submittedName>
        <fullName evidence="1">Uncharacterized protein</fullName>
    </submittedName>
</protein>
<reference evidence="1 2" key="1">
    <citation type="submission" date="2022-10" db="EMBL/GenBank/DDBJ databases">
        <title>Defluviimonas sp. CAU 1641 isolated from mud.</title>
        <authorList>
            <person name="Kim W."/>
        </authorList>
    </citation>
    <scope>NUCLEOTIDE SEQUENCE [LARGE SCALE GENOMIC DNA]</scope>
    <source>
        <strain evidence="1 2">CAU 1641</strain>
    </source>
</reference>
<evidence type="ECO:0000313" key="2">
    <source>
        <dbReference type="Proteomes" id="UP001207582"/>
    </source>
</evidence>
<gene>
    <name evidence="1" type="ORF">OM960_23220</name>
</gene>
<dbReference type="Proteomes" id="UP001207582">
    <property type="component" value="Unassembled WGS sequence"/>
</dbReference>
<keyword evidence="2" id="KW-1185">Reference proteome</keyword>
<name>A0ABT3J9T8_9RHOB</name>
<comment type="caution">
    <text evidence="1">The sequence shown here is derived from an EMBL/GenBank/DDBJ whole genome shotgun (WGS) entry which is preliminary data.</text>
</comment>
<evidence type="ECO:0000313" key="1">
    <source>
        <dbReference type="EMBL" id="MCW3784436.1"/>
    </source>
</evidence>
<accession>A0ABT3J9T8</accession>
<dbReference type="EMBL" id="JAPDOG010000043">
    <property type="protein sequence ID" value="MCW3784436.1"/>
    <property type="molecule type" value="Genomic_DNA"/>
</dbReference>
<proteinExistence type="predicted"/>
<sequence length="221" mass="23697">MNRNTTALDIFRDLFDRLGSRDARSISEADLLRGNGPGHARGSLIDDLDHACRSRSLTSARKVAKHLLGHCGISLTERDADGSRPETTAVILDGNRELAAATASDPAHALVRAALLAHMKAINPAAVPADARVNRLFLVDCPYSTNDLALFVVAADIDEARAFYIGHLAEERDCEPEGSIRFAEIGASPLPYCGVLDWTLIPVSVEAACESEPECQPVPVS</sequence>